<dbReference type="PANTHER" id="PTHR46254:SF7">
    <property type="entry name" value="PI4-KINASE N-TERMINAL DOMAIN-CONTAINING PROTEIN"/>
    <property type="match status" value="1"/>
</dbReference>
<dbReference type="PANTHER" id="PTHR46254">
    <property type="entry name" value="PROTEIN GVQW1-RELATED"/>
    <property type="match status" value="1"/>
</dbReference>
<organism evidence="2 3">
    <name type="scientific">Pongo abelii</name>
    <name type="common">Sumatran orangutan</name>
    <name type="synonym">Pongo pygmaeus abelii</name>
    <dbReference type="NCBI Taxonomy" id="9601"/>
    <lineage>
        <taxon>Eukaryota</taxon>
        <taxon>Metazoa</taxon>
        <taxon>Chordata</taxon>
        <taxon>Craniata</taxon>
        <taxon>Vertebrata</taxon>
        <taxon>Euteleostomi</taxon>
        <taxon>Mammalia</taxon>
        <taxon>Eutheria</taxon>
        <taxon>Euarchontoglires</taxon>
        <taxon>Primates</taxon>
        <taxon>Haplorrhini</taxon>
        <taxon>Catarrhini</taxon>
        <taxon>Hominidae</taxon>
        <taxon>Pongo</taxon>
    </lineage>
</organism>
<feature type="region of interest" description="Disordered" evidence="1">
    <location>
        <begin position="22"/>
        <end position="43"/>
    </location>
</feature>
<protein>
    <submittedName>
        <fullName evidence="2">Uncharacterized protein</fullName>
    </submittedName>
</protein>
<dbReference type="Ensembl" id="ENSPPYT00000042593.1">
    <property type="protein sequence ID" value="ENSPPYP00000041256.1"/>
    <property type="gene ID" value="ENSPPYG00000034903.1"/>
</dbReference>
<evidence type="ECO:0000313" key="2">
    <source>
        <dbReference type="Ensembl" id="ENSPPYP00000041256.1"/>
    </source>
</evidence>
<accession>A0A8I5UQG5</accession>
<evidence type="ECO:0000313" key="3">
    <source>
        <dbReference type="Proteomes" id="UP000001595"/>
    </source>
</evidence>
<dbReference type="Proteomes" id="UP000001595">
    <property type="component" value="Chromosome 12"/>
</dbReference>
<dbReference type="GeneTree" id="ENSGT00940000165497"/>
<dbReference type="AlphaFoldDB" id="A0A8I5UQG5"/>
<reference evidence="2" key="2">
    <citation type="submission" date="2025-08" db="UniProtKB">
        <authorList>
            <consortium name="Ensembl"/>
        </authorList>
    </citation>
    <scope>IDENTIFICATION</scope>
</reference>
<name>A0A8I5UQG5_PONAB</name>
<keyword evidence="3" id="KW-1185">Reference proteome</keyword>
<proteinExistence type="predicted"/>
<evidence type="ECO:0000256" key="1">
    <source>
        <dbReference type="SAM" id="MobiDB-lite"/>
    </source>
</evidence>
<reference evidence="2 3" key="1">
    <citation type="submission" date="2008-02" db="EMBL/GenBank/DDBJ databases">
        <title>A 6x draft sequence assembly of the Pongo pygmaeus abelii genome.</title>
        <authorList>
            <person name="Wilson R.K."/>
            <person name="Mardis E."/>
        </authorList>
    </citation>
    <scope>NUCLEOTIDE SEQUENCE [LARGE SCALE GENOMIC DNA]</scope>
</reference>
<reference evidence="2" key="3">
    <citation type="submission" date="2025-09" db="UniProtKB">
        <authorList>
            <consortium name="Ensembl"/>
        </authorList>
    </citation>
    <scope>IDENTIFICATION</scope>
</reference>
<sequence>MREGRSAPPPRTQLPTVPRVRKCLSPGDAVTPNGLTGFSEKRKGKPNPPIFFFFETESRSVAQPGVQWRDLGTLQAPPPGLTPFSCPSLPSSWDCRRPPPRPANFLYFSRDGESPCCPGWSRTPELRQSARLGLPKRKDYRREPPRPAHQYSIGLTSVEETRKNLNIFMERSFCLQDKQNCSESTGIQIQLGPQFLQMDTSGLQKIQGHTKLKQPLLHLVQQVKSSLKPASA</sequence>